<accession>A0A975FR99</accession>
<dbReference type="EMBL" id="CP071696">
    <property type="protein sequence ID" value="QTX05776.1"/>
    <property type="molecule type" value="Genomic_DNA"/>
</dbReference>
<reference evidence="1" key="1">
    <citation type="submission" date="2021-03" db="EMBL/GenBank/DDBJ databases">
        <title>Agromyces archimandritus sp. nov., isolated from the cockroach Archimandrita tessellata.</title>
        <authorList>
            <person name="Guzman J."/>
            <person name="Ortuzar M."/>
            <person name="Poehlein A."/>
            <person name="Daniel R."/>
            <person name="Trujillo M."/>
            <person name="Vilcinskas A."/>
        </authorList>
    </citation>
    <scope>NUCLEOTIDE SEQUENCE</scope>
    <source>
        <strain evidence="1">G127AT</strain>
    </source>
</reference>
<keyword evidence="2" id="KW-1185">Reference proteome</keyword>
<dbReference type="KEGG" id="aarc:G127AT_06115"/>
<gene>
    <name evidence="1" type="ORF">G127AT_06115</name>
</gene>
<name>A0A975FR99_9MICO</name>
<proteinExistence type="predicted"/>
<sequence length="108" mass="12152">MEILEVSPEDAVGAPDVPAGYRVRIWVPPVHREYSWHVEEFDLIGVTEATEAIEWAGVRAEGRWHEVFVMWVDSALDGTGRAVQRSRFIRLSGKSPEIAASETIILSY</sequence>
<dbReference type="AlphaFoldDB" id="A0A975FR99"/>
<dbReference type="RefSeq" id="WP_210901082.1">
    <property type="nucleotide sequence ID" value="NZ_CP071696.1"/>
</dbReference>
<evidence type="ECO:0000313" key="2">
    <source>
        <dbReference type="Proteomes" id="UP000671914"/>
    </source>
</evidence>
<protein>
    <submittedName>
        <fullName evidence="1">Uncharacterized protein</fullName>
    </submittedName>
</protein>
<dbReference type="Proteomes" id="UP000671914">
    <property type="component" value="Chromosome"/>
</dbReference>
<organism evidence="1 2">
    <name type="scientific">Agromyces archimandritae</name>
    <dbReference type="NCBI Taxonomy" id="2781962"/>
    <lineage>
        <taxon>Bacteria</taxon>
        <taxon>Bacillati</taxon>
        <taxon>Actinomycetota</taxon>
        <taxon>Actinomycetes</taxon>
        <taxon>Micrococcales</taxon>
        <taxon>Microbacteriaceae</taxon>
        <taxon>Agromyces</taxon>
    </lineage>
</organism>
<evidence type="ECO:0000313" key="1">
    <source>
        <dbReference type="EMBL" id="QTX05776.1"/>
    </source>
</evidence>